<dbReference type="PANTHER" id="PTHR16288">
    <property type="entry name" value="WD40 REPEAT PROTEIN 4"/>
    <property type="match status" value="1"/>
</dbReference>
<evidence type="ECO:0000256" key="2">
    <source>
        <dbReference type="ARBA" id="ARBA00022574"/>
    </source>
</evidence>
<dbReference type="InterPro" id="IPR011047">
    <property type="entry name" value="Quinoprotein_ADH-like_sf"/>
</dbReference>
<name>A0A2P4YWM9_9CRYT</name>
<keyword evidence="4" id="KW-0677">Repeat</keyword>
<evidence type="ECO:0000256" key="4">
    <source>
        <dbReference type="ARBA" id="ARBA00022737"/>
    </source>
</evidence>
<dbReference type="InterPro" id="IPR015943">
    <property type="entry name" value="WD40/YVTN_repeat-like_dom_sf"/>
</dbReference>
<comment type="caution">
    <text evidence="7">The sequence shown here is derived from an EMBL/GenBank/DDBJ whole genome shotgun (WGS) entry which is preliminary data.</text>
</comment>
<dbReference type="InterPro" id="IPR001680">
    <property type="entry name" value="WD40_rpt"/>
</dbReference>
<dbReference type="PROSITE" id="PS50082">
    <property type="entry name" value="WD_REPEATS_2"/>
    <property type="match status" value="1"/>
</dbReference>
<dbReference type="InterPro" id="IPR028884">
    <property type="entry name" value="Trm82"/>
</dbReference>
<proteinExistence type="predicted"/>
<dbReference type="Gene3D" id="2.130.10.10">
    <property type="entry name" value="YVTN repeat-like/Quinoprotein amine dehydrogenase"/>
    <property type="match status" value="1"/>
</dbReference>
<evidence type="ECO:0000256" key="3">
    <source>
        <dbReference type="ARBA" id="ARBA00022694"/>
    </source>
</evidence>
<evidence type="ECO:0000256" key="1">
    <source>
        <dbReference type="ARBA" id="ARBA00004123"/>
    </source>
</evidence>
<dbReference type="VEuPathDB" id="CryptoDB:CmeUKMEL1_00735"/>
<evidence type="ECO:0000256" key="5">
    <source>
        <dbReference type="ARBA" id="ARBA00023242"/>
    </source>
</evidence>
<dbReference type="GO" id="GO:0006400">
    <property type="term" value="P:tRNA modification"/>
    <property type="evidence" value="ECO:0007669"/>
    <property type="project" value="TreeGrafter"/>
</dbReference>
<dbReference type="GO" id="GO:0005634">
    <property type="term" value="C:nucleus"/>
    <property type="evidence" value="ECO:0007669"/>
    <property type="project" value="UniProtKB-SubCell"/>
</dbReference>
<dbReference type="GO" id="GO:0005829">
    <property type="term" value="C:cytosol"/>
    <property type="evidence" value="ECO:0007669"/>
    <property type="project" value="TreeGrafter"/>
</dbReference>
<keyword evidence="5" id="KW-0539">Nucleus</keyword>
<dbReference type="Proteomes" id="UP000236928">
    <property type="component" value="Unassembled WGS sequence"/>
</dbReference>
<dbReference type="SMART" id="SM00320">
    <property type="entry name" value="WD40"/>
    <property type="match status" value="2"/>
</dbReference>
<evidence type="ECO:0000256" key="6">
    <source>
        <dbReference type="PROSITE-ProRule" id="PRU00221"/>
    </source>
</evidence>
<dbReference type="AlphaFoldDB" id="A0A2P4YWM9"/>
<dbReference type="Pfam" id="PF00400">
    <property type="entry name" value="WD40"/>
    <property type="match status" value="1"/>
</dbReference>
<dbReference type="EMBL" id="JIBK01000002">
    <property type="protein sequence ID" value="POM82106.1"/>
    <property type="molecule type" value="Genomic_DNA"/>
</dbReference>
<dbReference type="SUPFAM" id="SSF50998">
    <property type="entry name" value="Quinoprotein alcohol dehydrogenase-like"/>
    <property type="match status" value="1"/>
</dbReference>
<feature type="repeat" description="WD" evidence="6">
    <location>
        <begin position="198"/>
        <end position="243"/>
    </location>
</feature>
<dbReference type="PANTHER" id="PTHR16288:SF0">
    <property type="entry name" value="TRNA (GUANINE-N(7)-)-METHYLTRANSFERASE NON-CATALYTIC SUBUNIT WDR4"/>
    <property type="match status" value="1"/>
</dbReference>
<comment type="subcellular location">
    <subcellularLocation>
        <location evidence="1">Nucleus</location>
    </subcellularLocation>
</comment>
<sequence>MRNMDLSSRNNSLFYYNDQLIWFQKNKLFSFSLADYQQTEIALGNEEDTLVSVNISTDGTATACSSNKLIYIVKICNFSFQLIGQFMHSKRLNISIFKPDTKEVIIGDKFGDLYLIDASSVHISIKNDRNLPSFDNDSDSEELLNSNMVDCKIPKMGHLSTVTCSIVSYNSKILFTGNKCGKIWVSNIKHLENTLSILCGHSDAISSLYEVKIAEESSHLIISSSLDKRIKLWDYLYGTEIDSMNLESIPLEVKFSSSLKKIFIKCEDLSVITVVQLDSCEKNMFRFRNELTTINLNSIPYSIEITEPAVQTSPKILEDLIDIKDVECVLWYKNYDDLPCPITINTKNSHLGHEDESRCMNYTIFPDALKHPKKPKKNIFTISTQNSDLKRVKISD</sequence>
<keyword evidence="8" id="KW-1185">Reference proteome</keyword>
<dbReference type="GO" id="GO:0036265">
    <property type="term" value="P:RNA (guanine-N7)-methylation"/>
    <property type="evidence" value="ECO:0007669"/>
    <property type="project" value="InterPro"/>
</dbReference>
<accession>A0A2P4YWM9</accession>
<evidence type="ECO:0000313" key="8">
    <source>
        <dbReference type="Proteomes" id="UP000236928"/>
    </source>
</evidence>
<gene>
    <name evidence="7" type="ORF">CmeUKMEL1_00735</name>
</gene>
<organism evidence="7 8">
    <name type="scientific">Cryptosporidium meleagridis</name>
    <dbReference type="NCBI Taxonomy" id="93969"/>
    <lineage>
        <taxon>Eukaryota</taxon>
        <taxon>Sar</taxon>
        <taxon>Alveolata</taxon>
        <taxon>Apicomplexa</taxon>
        <taxon>Conoidasida</taxon>
        <taxon>Coccidia</taxon>
        <taxon>Eucoccidiorida</taxon>
        <taxon>Eimeriorina</taxon>
        <taxon>Cryptosporidiidae</taxon>
        <taxon>Cryptosporidium</taxon>
    </lineage>
</organism>
<dbReference type="GO" id="GO:0043527">
    <property type="term" value="C:tRNA methyltransferase complex"/>
    <property type="evidence" value="ECO:0007669"/>
    <property type="project" value="TreeGrafter"/>
</dbReference>
<evidence type="ECO:0000313" key="7">
    <source>
        <dbReference type="EMBL" id="POM82106.1"/>
    </source>
</evidence>
<protein>
    <submittedName>
        <fullName evidence="7">WD domain G-beta repeat family protein</fullName>
    </submittedName>
</protein>
<dbReference type="OrthoDB" id="339900at2759"/>
<keyword evidence="2 6" id="KW-0853">WD repeat</keyword>
<keyword evidence="3" id="KW-0819">tRNA processing</keyword>
<reference evidence="7 8" key="1">
    <citation type="submission" date="2014-04" db="EMBL/GenBank/DDBJ databases">
        <title>Comparative Genomics of Cryptosporidium Species.</title>
        <authorList>
            <person name="Silva J.C."/>
            <person name="Su Q."/>
            <person name="Chalmers R."/>
            <person name="Chibucos M.C."/>
            <person name="Elwin K."/>
            <person name="Godinez A."/>
            <person name="Guo F."/>
            <person name="Huynh K."/>
            <person name="Orvis J."/>
            <person name="Ott S."/>
            <person name="Sadzewicz L."/>
            <person name="Sengamalay N."/>
            <person name="Shetty A."/>
            <person name="Sun M."/>
            <person name="Tallon L."/>
            <person name="Xiao L."/>
            <person name="Zhang H."/>
            <person name="Fraser C.M."/>
            <person name="Zhu G."/>
            <person name="Kissinger J."/>
            <person name="Widmer G."/>
        </authorList>
    </citation>
    <scope>NUCLEOTIDE SEQUENCE [LARGE SCALE GENOMIC DNA]</scope>
    <source>
        <strain evidence="7 8">UKMEL1</strain>
    </source>
</reference>